<keyword evidence="1" id="KW-0732">Signal</keyword>
<keyword evidence="4" id="KW-1185">Reference proteome</keyword>
<evidence type="ECO:0000313" key="4">
    <source>
        <dbReference type="Proteomes" id="UP000553632"/>
    </source>
</evidence>
<gene>
    <name evidence="2" type="ORF">FOZ62_002188</name>
    <name evidence="3" type="ORF">FOZ63_029340</name>
</gene>
<dbReference type="EMBL" id="JABANM010028664">
    <property type="protein sequence ID" value="KAF4709341.1"/>
    <property type="molecule type" value="Genomic_DNA"/>
</dbReference>
<accession>A0A7J6QMH9</accession>
<evidence type="ECO:0000313" key="2">
    <source>
        <dbReference type="EMBL" id="KAF4709341.1"/>
    </source>
</evidence>
<dbReference type="Proteomes" id="UP000553632">
    <property type="component" value="Unassembled WGS sequence"/>
</dbReference>
<feature type="signal peptide" evidence="1">
    <location>
        <begin position="1"/>
        <end position="15"/>
    </location>
</feature>
<evidence type="ECO:0000313" key="3">
    <source>
        <dbReference type="EMBL" id="KAF4746427.1"/>
    </source>
</evidence>
<feature type="chain" id="PRO_5036400682" evidence="1">
    <location>
        <begin position="16"/>
        <end position="176"/>
    </location>
</feature>
<comment type="caution">
    <text evidence="2">The sequence shown here is derived from an EMBL/GenBank/DDBJ whole genome shotgun (WGS) entry which is preliminary data.</text>
</comment>
<evidence type="ECO:0000313" key="5">
    <source>
        <dbReference type="Proteomes" id="UP000574390"/>
    </source>
</evidence>
<dbReference type="EMBL" id="JABANO010009675">
    <property type="protein sequence ID" value="KAF4746427.1"/>
    <property type="molecule type" value="Genomic_DNA"/>
</dbReference>
<proteinExistence type="predicted"/>
<reference evidence="4 5" key="1">
    <citation type="submission" date="2020-04" db="EMBL/GenBank/DDBJ databases">
        <title>Perkinsus olseni comparative genomics.</title>
        <authorList>
            <person name="Bogema D.R."/>
        </authorList>
    </citation>
    <scope>NUCLEOTIDE SEQUENCE [LARGE SCALE GENOMIC DNA]</scope>
    <source>
        <strain evidence="2">ATCC PRA-205</strain>
        <strain evidence="3 4">ATCC PRA-207</strain>
    </source>
</reference>
<evidence type="ECO:0000256" key="1">
    <source>
        <dbReference type="SAM" id="SignalP"/>
    </source>
</evidence>
<dbReference type="OMA" id="FYKEMEF"/>
<dbReference type="Proteomes" id="UP000574390">
    <property type="component" value="Unassembled WGS sequence"/>
</dbReference>
<organism evidence="2 5">
    <name type="scientific">Perkinsus olseni</name>
    <name type="common">Perkinsus atlanticus</name>
    <dbReference type="NCBI Taxonomy" id="32597"/>
    <lineage>
        <taxon>Eukaryota</taxon>
        <taxon>Sar</taxon>
        <taxon>Alveolata</taxon>
        <taxon>Perkinsozoa</taxon>
        <taxon>Perkinsea</taxon>
        <taxon>Perkinsida</taxon>
        <taxon>Perkinsidae</taxon>
        <taxon>Perkinsus</taxon>
    </lineage>
</organism>
<sequence>MIILVMYLCTLRAVAELTTTSPGGLRWFYKGIQFPWVLPEDQLGCFQSYCRDTHYDWENYFNQLMDAGVKNFVLGGNYIVDSEIRMGPPFFPPWSETGFAALRKRVDAEGGKIYADLDLYDDVVFDKALFVKSINNFTKHFPVHGFLLSYPDYKGNYTVKEALETIKELNFGCGFG</sequence>
<protein>
    <submittedName>
        <fullName evidence="2">Uncharacterized protein</fullName>
    </submittedName>
</protein>
<dbReference type="AlphaFoldDB" id="A0A7J6QMH9"/>
<name>A0A7J6QMH9_PEROL</name>